<gene>
    <name evidence="2" type="ORF">AS156_39765</name>
</gene>
<reference evidence="2 3" key="1">
    <citation type="submission" date="2015-11" db="EMBL/GenBank/DDBJ databases">
        <title>Draft Genome Sequence of the Strain BR 10303 (Bradyrhizobium sp.) isolated from nodules of Centrolobium paraense.</title>
        <authorList>
            <person name="Zelli J.E."/>
            <person name="Simoes-Araujo J.L."/>
            <person name="Barauna A.C."/>
            <person name="Silva K."/>
        </authorList>
    </citation>
    <scope>NUCLEOTIDE SEQUENCE [LARGE SCALE GENOMIC DNA]</scope>
    <source>
        <strain evidence="2 3">BR 10303</strain>
    </source>
</reference>
<dbReference type="Proteomes" id="UP000057737">
    <property type="component" value="Unassembled WGS sequence"/>
</dbReference>
<feature type="chain" id="PRO_5007137309" evidence="1">
    <location>
        <begin position="22"/>
        <end position="92"/>
    </location>
</feature>
<evidence type="ECO:0000313" key="2">
    <source>
        <dbReference type="EMBL" id="KWV57443.1"/>
    </source>
</evidence>
<dbReference type="RefSeq" id="WP_066505775.1">
    <property type="nucleotide sequence ID" value="NZ_LNCU01000042.1"/>
</dbReference>
<accession>A0A109JYG7</accession>
<proteinExistence type="predicted"/>
<protein>
    <submittedName>
        <fullName evidence="2">Uncharacterized protein</fullName>
    </submittedName>
</protein>
<keyword evidence="1" id="KW-0732">Signal</keyword>
<dbReference type="EMBL" id="LNCU01000042">
    <property type="protein sequence ID" value="KWV57443.1"/>
    <property type="molecule type" value="Genomic_DNA"/>
</dbReference>
<name>A0A109JYG7_9BRAD</name>
<sequence>MRRAPVHLALALIVTALPAAADELWPAVSKRAAHAPLQHAWVPYRCSAGPVRNAYRGALYSEPQAIHRGYAYRPYYRYTAYRLIPRTYLCAE</sequence>
<feature type="signal peptide" evidence="1">
    <location>
        <begin position="1"/>
        <end position="21"/>
    </location>
</feature>
<comment type="caution">
    <text evidence="2">The sequence shown here is derived from an EMBL/GenBank/DDBJ whole genome shotgun (WGS) entry which is preliminary data.</text>
</comment>
<dbReference type="AlphaFoldDB" id="A0A109JYG7"/>
<dbReference type="OrthoDB" id="8255921at2"/>
<keyword evidence="3" id="KW-1185">Reference proteome</keyword>
<evidence type="ECO:0000256" key="1">
    <source>
        <dbReference type="SAM" id="SignalP"/>
    </source>
</evidence>
<organism evidence="2 3">
    <name type="scientific">Bradyrhizobium macuxiense</name>
    <dbReference type="NCBI Taxonomy" id="1755647"/>
    <lineage>
        <taxon>Bacteria</taxon>
        <taxon>Pseudomonadati</taxon>
        <taxon>Pseudomonadota</taxon>
        <taxon>Alphaproteobacteria</taxon>
        <taxon>Hyphomicrobiales</taxon>
        <taxon>Nitrobacteraceae</taxon>
        <taxon>Bradyrhizobium</taxon>
    </lineage>
</organism>
<evidence type="ECO:0000313" key="3">
    <source>
        <dbReference type="Proteomes" id="UP000057737"/>
    </source>
</evidence>